<dbReference type="PANTHER" id="PTHR18964">
    <property type="entry name" value="ROK (REPRESSOR, ORF, KINASE) FAMILY"/>
    <property type="match status" value="1"/>
</dbReference>
<proteinExistence type="inferred from homology"/>
<evidence type="ECO:0000313" key="2">
    <source>
        <dbReference type="EMBL" id="BBB33207.1"/>
    </source>
</evidence>
<protein>
    <submittedName>
        <fullName evidence="2">Glucokinase</fullName>
        <ecNumber evidence="2">2.7.1.2</ecNumber>
    </submittedName>
</protein>
<gene>
    <name evidence="2" type="primary">glk</name>
    <name evidence="2" type="ORF">TTHT_1736</name>
</gene>
<dbReference type="KEGG" id="thyd:TTHT_1736"/>
<keyword evidence="2" id="KW-0808">Transferase</keyword>
<reference evidence="2 3" key="1">
    <citation type="journal article" date="2012" name="Extremophiles">
        <title>Thermotomaculum hydrothermale gen. nov., sp. nov., a novel heterotrophic thermophile within the phylum Acidobacteria from a deep-sea hydrothermal vent chimney in the Southern Okinawa Trough.</title>
        <authorList>
            <person name="Izumi H."/>
            <person name="Nunoura T."/>
            <person name="Miyazaki M."/>
            <person name="Mino S."/>
            <person name="Toki T."/>
            <person name="Takai K."/>
            <person name="Sako Y."/>
            <person name="Sawabe T."/>
            <person name="Nakagawa S."/>
        </authorList>
    </citation>
    <scope>NUCLEOTIDE SEQUENCE [LARGE SCALE GENOMIC DNA]</scope>
    <source>
        <strain evidence="2 3">AC55</strain>
    </source>
</reference>
<keyword evidence="3" id="KW-1185">Reference proteome</keyword>
<dbReference type="GO" id="GO:0004340">
    <property type="term" value="F:glucokinase activity"/>
    <property type="evidence" value="ECO:0007669"/>
    <property type="project" value="UniProtKB-EC"/>
</dbReference>
<accession>A0A7R6PV05</accession>
<evidence type="ECO:0000313" key="3">
    <source>
        <dbReference type="Proteomes" id="UP000595564"/>
    </source>
</evidence>
<dbReference type="Proteomes" id="UP000595564">
    <property type="component" value="Chromosome"/>
</dbReference>
<dbReference type="SUPFAM" id="SSF53067">
    <property type="entry name" value="Actin-like ATPase domain"/>
    <property type="match status" value="1"/>
</dbReference>
<dbReference type="EC" id="2.7.1.2" evidence="2"/>
<sequence>MKILALDIGGTNTKIALANKNGNFEKGYPVVEKTKPPIENFLSEIFEKYLNNAEKIGISIASNVNSKGVVVNSTNLEIPKNFPLKEFVERKTGKECRVINDGNASAIAVSNIDEFKQFKNIVSVTLGTGIGGGIILNGKVLTSKTGLDSEIGHITIVPNGKRCNCGNYGCVEAYCGERGIVERFNEKSEKEIENTLELKKLLEKNDRIARDIVIETGNYLGLALAIITNILGIEAFALGGGVCGLGGLLIETIKSYLRKNCFGSKIGIFPDVKVIKEYQYLSLKGAAELFNE</sequence>
<comment type="similarity">
    <text evidence="1">Belongs to the ROK (NagC/XylR) family.</text>
</comment>
<keyword evidence="2" id="KW-0418">Kinase</keyword>
<dbReference type="AlphaFoldDB" id="A0A7R6PV05"/>
<dbReference type="InterPro" id="IPR043129">
    <property type="entry name" value="ATPase_NBD"/>
</dbReference>
<dbReference type="Gene3D" id="3.30.420.40">
    <property type="match status" value="2"/>
</dbReference>
<dbReference type="EMBL" id="AP017470">
    <property type="protein sequence ID" value="BBB33207.1"/>
    <property type="molecule type" value="Genomic_DNA"/>
</dbReference>
<name>A0A7R6PV05_9BACT</name>
<evidence type="ECO:0000256" key="1">
    <source>
        <dbReference type="ARBA" id="ARBA00006479"/>
    </source>
</evidence>
<organism evidence="2 3">
    <name type="scientific">Thermotomaculum hydrothermale</name>
    <dbReference type="NCBI Taxonomy" id="981385"/>
    <lineage>
        <taxon>Bacteria</taxon>
        <taxon>Pseudomonadati</taxon>
        <taxon>Acidobacteriota</taxon>
        <taxon>Holophagae</taxon>
        <taxon>Thermotomaculales</taxon>
        <taxon>Thermotomaculaceae</taxon>
        <taxon>Thermotomaculum</taxon>
    </lineage>
</organism>
<dbReference type="RefSeq" id="WP_201327510.1">
    <property type="nucleotide sequence ID" value="NZ_AP017470.1"/>
</dbReference>
<dbReference type="Pfam" id="PF00480">
    <property type="entry name" value="ROK"/>
    <property type="match status" value="1"/>
</dbReference>
<dbReference type="InterPro" id="IPR000600">
    <property type="entry name" value="ROK"/>
</dbReference>
<dbReference type="PANTHER" id="PTHR18964:SF149">
    <property type="entry name" value="BIFUNCTIONAL UDP-N-ACETYLGLUCOSAMINE 2-EPIMERASE_N-ACETYLMANNOSAMINE KINASE"/>
    <property type="match status" value="1"/>
</dbReference>